<dbReference type="GO" id="GO:0005615">
    <property type="term" value="C:extracellular space"/>
    <property type="evidence" value="ECO:0007669"/>
    <property type="project" value="TreeGrafter"/>
</dbReference>
<keyword evidence="11" id="KW-1185">Reference proteome</keyword>
<sequence length="70" mass="7760">MNFKVIFVVIAIVMVALCGQTEARWYKKIFKPVEKAVQRVRDGTLQALGVAQQAANVYATAQGAQQQRHA</sequence>
<keyword evidence="6 8" id="KW-0391">Immunity</keyword>
<dbReference type="Pfam" id="PF00272">
    <property type="entry name" value="Cecropin"/>
    <property type="match status" value="1"/>
</dbReference>
<evidence type="ECO:0000256" key="5">
    <source>
        <dbReference type="ARBA" id="ARBA00022588"/>
    </source>
</evidence>
<evidence type="ECO:0000313" key="10">
    <source>
        <dbReference type="EMBL" id="CAD7084680.1"/>
    </source>
</evidence>
<organism evidence="10 11">
    <name type="scientific">Hermetia illucens</name>
    <name type="common">Black soldier fly</name>
    <dbReference type="NCBI Taxonomy" id="343691"/>
    <lineage>
        <taxon>Eukaryota</taxon>
        <taxon>Metazoa</taxon>
        <taxon>Ecdysozoa</taxon>
        <taxon>Arthropoda</taxon>
        <taxon>Hexapoda</taxon>
        <taxon>Insecta</taxon>
        <taxon>Pterygota</taxon>
        <taxon>Neoptera</taxon>
        <taxon>Endopterygota</taxon>
        <taxon>Diptera</taxon>
        <taxon>Brachycera</taxon>
        <taxon>Stratiomyomorpha</taxon>
        <taxon>Stratiomyidae</taxon>
        <taxon>Hermetiinae</taxon>
        <taxon>Hermetia</taxon>
    </lineage>
</organism>
<name>A0A7R8UQ14_HERIL</name>
<dbReference type="PANTHER" id="PTHR38329">
    <property type="entry name" value="CECROPIN-A1-RELATED"/>
    <property type="match status" value="1"/>
</dbReference>
<evidence type="ECO:0000256" key="4">
    <source>
        <dbReference type="ARBA" id="ARBA00022529"/>
    </source>
</evidence>
<dbReference type="EMBL" id="LR899011">
    <property type="protein sequence ID" value="CAD7084680.1"/>
    <property type="molecule type" value="Genomic_DNA"/>
</dbReference>
<dbReference type="GO" id="GO:0050829">
    <property type="term" value="P:defense response to Gram-negative bacterium"/>
    <property type="evidence" value="ECO:0007669"/>
    <property type="project" value="UniProtKB-ARBA"/>
</dbReference>
<comment type="subcellular location">
    <subcellularLocation>
        <location evidence="1 8">Secreted</location>
    </subcellularLocation>
</comment>
<dbReference type="GO" id="GO:0019731">
    <property type="term" value="P:antibacterial humoral response"/>
    <property type="evidence" value="ECO:0007669"/>
    <property type="project" value="InterPro"/>
</dbReference>
<evidence type="ECO:0000256" key="3">
    <source>
        <dbReference type="ARBA" id="ARBA00022525"/>
    </source>
</evidence>
<dbReference type="Proteomes" id="UP000594454">
    <property type="component" value="Chromosome 3"/>
</dbReference>
<evidence type="ECO:0000256" key="9">
    <source>
        <dbReference type="SAM" id="SignalP"/>
    </source>
</evidence>
<dbReference type="GO" id="GO:0045087">
    <property type="term" value="P:innate immune response"/>
    <property type="evidence" value="ECO:0007669"/>
    <property type="project" value="UniProtKB-KW"/>
</dbReference>
<gene>
    <name evidence="10" type="ORF">HERILL_LOCUS7563</name>
</gene>
<keyword evidence="4 8" id="KW-0929">Antimicrobial</keyword>
<evidence type="ECO:0000313" key="11">
    <source>
        <dbReference type="Proteomes" id="UP000594454"/>
    </source>
</evidence>
<evidence type="ECO:0000256" key="6">
    <source>
        <dbReference type="ARBA" id="ARBA00022859"/>
    </source>
</evidence>
<comment type="similarity">
    <text evidence="2 8">Belongs to the cecropin family.</text>
</comment>
<keyword evidence="9" id="KW-0732">Signal</keyword>
<protein>
    <submittedName>
        <fullName evidence="10">Uncharacterized protein</fullName>
    </submittedName>
</protein>
<dbReference type="PANTHER" id="PTHR38329:SF1">
    <property type="entry name" value="CECROPIN-A1-RELATED"/>
    <property type="match status" value="1"/>
</dbReference>
<dbReference type="InterPro" id="IPR000875">
    <property type="entry name" value="CecC-like"/>
</dbReference>
<evidence type="ECO:0000256" key="2">
    <source>
        <dbReference type="ARBA" id="ARBA00010680"/>
    </source>
</evidence>
<dbReference type="GO" id="GO:0050830">
    <property type="term" value="P:defense response to Gram-positive bacterium"/>
    <property type="evidence" value="ECO:0007669"/>
    <property type="project" value="TreeGrafter"/>
</dbReference>
<evidence type="ECO:0000256" key="7">
    <source>
        <dbReference type="ARBA" id="ARBA00023022"/>
    </source>
</evidence>
<dbReference type="InParanoid" id="A0A7R8UQ14"/>
<evidence type="ECO:0000256" key="1">
    <source>
        <dbReference type="ARBA" id="ARBA00004613"/>
    </source>
</evidence>
<dbReference type="OrthoDB" id="7410372at2759"/>
<reference evidence="10 11" key="1">
    <citation type="submission" date="2020-11" db="EMBL/GenBank/DDBJ databases">
        <authorList>
            <person name="Wallbank WR R."/>
            <person name="Pardo Diaz C."/>
            <person name="Kozak K."/>
            <person name="Martin S."/>
            <person name="Jiggins C."/>
            <person name="Moest M."/>
            <person name="Warren A I."/>
            <person name="Generalovic N T."/>
            <person name="Byers J.R.P. K."/>
            <person name="Montejo-Kovacevich G."/>
            <person name="Yen C E."/>
        </authorList>
    </citation>
    <scope>NUCLEOTIDE SEQUENCE [LARGE SCALE GENOMIC DNA]</scope>
</reference>
<keyword evidence="5 8" id="KW-0399">Innate immunity</keyword>
<dbReference type="InterPro" id="IPR020400">
    <property type="entry name" value="CecC/Srx/CECD"/>
</dbReference>
<feature type="signal peptide" evidence="9">
    <location>
        <begin position="1"/>
        <end position="23"/>
    </location>
</feature>
<evidence type="ECO:0000256" key="8">
    <source>
        <dbReference type="RuleBase" id="RU003948"/>
    </source>
</evidence>
<feature type="chain" id="PRO_5030708671" evidence="9">
    <location>
        <begin position="24"/>
        <end position="70"/>
    </location>
</feature>
<accession>A0A7R8UQ14</accession>
<dbReference type="AlphaFoldDB" id="A0A7R8UQ14"/>
<keyword evidence="3" id="KW-0964">Secreted</keyword>
<proteinExistence type="inferred from homology"/>
<keyword evidence="7 8" id="KW-0044">Antibiotic</keyword>